<feature type="domain" description="Sulfatase-modifying factor enzyme-like" evidence="6">
    <location>
        <begin position="1073"/>
        <end position="1357"/>
    </location>
</feature>
<dbReference type="PANTHER" id="PTHR19848">
    <property type="entry name" value="WD40 REPEAT PROTEIN"/>
    <property type="match status" value="1"/>
</dbReference>
<dbReference type="EMBL" id="CP037422">
    <property type="protein sequence ID" value="QDU08123.1"/>
    <property type="molecule type" value="Genomic_DNA"/>
</dbReference>
<feature type="transmembrane region" description="Helical" evidence="5">
    <location>
        <begin position="158"/>
        <end position="177"/>
    </location>
</feature>
<dbReference type="InterPro" id="IPR005532">
    <property type="entry name" value="SUMF_dom"/>
</dbReference>
<feature type="compositionally biased region" description="Polar residues" evidence="4">
    <location>
        <begin position="200"/>
        <end position="218"/>
    </location>
</feature>
<protein>
    <submittedName>
        <fullName evidence="7">Serine/threonine-protein kinase pkn1</fullName>
        <ecNumber evidence="7">2.7.11.1</ecNumber>
    </submittedName>
</protein>
<dbReference type="InterPro" id="IPR042095">
    <property type="entry name" value="SUMF_sf"/>
</dbReference>
<feature type="repeat" description="WD" evidence="3">
    <location>
        <begin position="446"/>
        <end position="487"/>
    </location>
</feature>
<feature type="repeat" description="WD" evidence="3">
    <location>
        <begin position="694"/>
        <end position="735"/>
    </location>
</feature>
<dbReference type="Gene3D" id="3.90.1580.10">
    <property type="entry name" value="paralog of FGE (formylglycine-generating enzyme)"/>
    <property type="match status" value="1"/>
</dbReference>
<dbReference type="PRINTS" id="PR00320">
    <property type="entry name" value="GPROTEINBRPT"/>
</dbReference>
<feature type="region of interest" description="Disordered" evidence="4">
    <location>
        <begin position="115"/>
        <end position="138"/>
    </location>
</feature>
<dbReference type="InterPro" id="IPR016187">
    <property type="entry name" value="CTDL_fold"/>
</dbReference>
<evidence type="ECO:0000259" key="6">
    <source>
        <dbReference type="Pfam" id="PF03781"/>
    </source>
</evidence>
<evidence type="ECO:0000256" key="5">
    <source>
        <dbReference type="SAM" id="Phobius"/>
    </source>
</evidence>
<keyword evidence="5" id="KW-1133">Transmembrane helix</keyword>
<dbReference type="PROSITE" id="PS50082">
    <property type="entry name" value="WD_REPEATS_2"/>
    <property type="match status" value="6"/>
</dbReference>
<proteinExistence type="predicted"/>
<keyword evidence="1 3" id="KW-0853">WD repeat</keyword>
<dbReference type="InterPro" id="IPR001680">
    <property type="entry name" value="WD40_rpt"/>
</dbReference>
<organism evidence="7 8">
    <name type="scientific">Gimesia aquarii</name>
    <dbReference type="NCBI Taxonomy" id="2527964"/>
    <lineage>
        <taxon>Bacteria</taxon>
        <taxon>Pseudomonadati</taxon>
        <taxon>Planctomycetota</taxon>
        <taxon>Planctomycetia</taxon>
        <taxon>Planctomycetales</taxon>
        <taxon>Planctomycetaceae</taxon>
        <taxon>Gimesia</taxon>
    </lineage>
</organism>
<evidence type="ECO:0000256" key="4">
    <source>
        <dbReference type="SAM" id="MobiDB-lite"/>
    </source>
</evidence>
<keyword evidence="2" id="KW-0677">Repeat</keyword>
<evidence type="ECO:0000256" key="2">
    <source>
        <dbReference type="ARBA" id="ARBA00022737"/>
    </source>
</evidence>
<dbReference type="EC" id="2.7.11.1" evidence="7"/>
<feature type="region of interest" description="Disordered" evidence="4">
    <location>
        <begin position="184"/>
        <end position="229"/>
    </location>
</feature>
<keyword evidence="5" id="KW-0472">Membrane</keyword>
<dbReference type="GO" id="GO:0004674">
    <property type="term" value="F:protein serine/threonine kinase activity"/>
    <property type="evidence" value="ECO:0007669"/>
    <property type="project" value="UniProtKB-EC"/>
</dbReference>
<dbReference type="InterPro" id="IPR020472">
    <property type="entry name" value="WD40_PAC1"/>
</dbReference>
<dbReference type="InterPro" id="IPR011047">
    <property type="entry name" value="Quinoprotein_ADH-like_sf"/>
</dbReference>
<feature type="repeat" description="WD" evidence="3">
    <location>
        <begin position="866"/>
        <end position="906"/>
    </location>
</feature>
<dbReference type="PROSITE" id="PS00678">
    <property type="entry name" value="WD_REPEATS_1"/>
    <property type="match status" value="3"/>
</dbReference>
<keyword evidence="7" id="KW-0418">Kinase</keyword>
<keyword evidence="5" id="KW-0812">Transmembrane</keyword>
<sequence length="1360" mass="152947">MTKFDPYQRWLGIPPQDQPPHFYRLLGLELFEDDPEVIKAAAENAIAFIQQNAFGEELQQSQKLLENIEKVSAYLLSPPHKAKYDKKLKAKLGISTSEIDTTEKQIQQANHKQRTLQSQMPENSQAIQVESPSITSSIQTRKNQSQLKLLGLHFSTRWAIAGIVSLLSLTIMFYALFMGGREESSPQSQVADTKQPAKPETNSVQTYQETKAQQQNSARENRKQAKKQMQAIVEPKAEIPSAAKAFTGQFTVRADSIKKEMGKQLEDVTVDVIYQPGRDKNERFVLGTIKTDDKGQGQLEVKLTPKEQTGRFLVKLTKDNESWERRLDGFPNELSHTLTIPVAVEPEYLNPEWLEQRLEQVGIDKMIEEYQNVKAPDIQAVYSALDLSRHILRDHPEALREQLQARLLNRQEPTLAKFQVLPKQRIRVRSEWPTFNQAGGTLIRTFSGHLQSISCVAMTHDGKHAVSGARDRLLKIWDLSTGRPLHTLKGHSRAVFCVAVTPDAKYVVSGSDDKTLKIWELATGKLIQTFKGHVGSIFSIAVSPNGKHVVSGSRDKTVKIWELASGKIVKTIKGHKHSVKSITISSDGERILSGSGYSIVLNHFKTGKQMRVIKSRSYDFDQVVMTPDGQYAISGGGEPKIWDLSSGKLLRTLEKPSDYVSCLTVSSDGKQIIAGSNREICVWDFISGKLIRTIKKHIEGVNCVAISPDGKQIISGSRDKTLKLWASEVSSQIQMPGMHSHEVKCVVVSSDGKEAISGAVHELKVWDLVNDTLSKDLNKGVGFSNDNWLSYMPDKRYVISKSYSQLLGWDLTTGKISHEFLPEIAFGIVAVIPDGTQCIVSSKNKRTTRDELKVWDLTTNKLLHTLEGHEKRVTCLDVSADGKQVFSGAPNELKVWDLTSGKLLRTFEKQIGNIHCLALSQDGKRALTSTVRNRTHDIKVWDLTNGNILHSLKGHTQDINCLAVSPDAKWAVSIARGNTLKLWNLHKGKLLTTYIIDDIARDITISPDNRTLILGCQSGQVHKLLIQMAGEMKKTQPGPTILTEHEVKHRQNELAKKLNKKIRIKNSLGMELALIPEGEFLMGSSKSEVVSAKQFKLYDDDHSDEFPQHRVQISKSFYMGVHEVSYEQFQKFVKMTGYKTDVERTRKGGFGWNESTETFVSVSPKFSWRDSGWRSTRYHPVLNVTWNDATIFCAWLSRQEGVQYRLPTEAEWEYACRAGTNTLYYHGNDPKKLSEIGNIWDGTAKETFKTNYPEVTGILTEDGFAFTSPVGNYRANNWGLFDMHGNVSEWCSDFYKESYYDQFAGKPAIDPQGPQSGSTHVVRGGSWYLFPEYVRSAYRSKLPLTSCGDNVGFRVVRELE</sequence>
<dbReference type="CDD" id="cd00200">
    <property type="entry name" value="WD40"/>
    <property type="match status" value="2"/>
</dbReference>
<dbReference type="InterPro" id="IPR015943">
    <property type="entry name" value="WD40/YVTN_repeat-like_dom_sf"/>
</dbReference>
<dbReference type="SUPFAM" id="SSF56436">
    <property type="entry name" value="C-type lectin-like"/>
    <property type="match status" value="1"/>
</dbReference>
<evidence type="ECO:0000256" key="3">
    <source>
        <dbReference type="PROSITE-ProRule" id="PRU00221"/>
    </source>
</evidence>
<accession>A0A517WS96</accession>
<evidence type="ECO:0000256" key="1">
    <source>
        <dbReference type="ARBA" id="ARBA00022574"/>
    </source>
</evidence>
<dbReference type="PANTHER" id="PTHR19848:SF8">
    <property type="entry name" value="F-BOX AND WD REPEAT DOMAIN CONTAINING 7"/>
    <property type="match status" value="1"/>
</dbReference>
<dbReference type="RefSeq" id="WP_145172537.1">
    <property type="nucleotide sequence ID" value="NZ_CP037422.1"/>
</dbReference>
<dbReference type="OrthoDB" id="500858at2"/>
<dbReference type="SUPFAM" id="SSF50998">
    <property type="entry name" value="Quinoprotein alcohol dehydrogenase-like"/>
    <property type="match status" value="2"/>
</dbReference>
<dbReference type="Proteomes" id="UP000318384">
    <property type="component" value="Chromosome"/>
</dbReference>
<keyword evidence="7" id="KW-0808">Transferase</keyword>
<gene>
    <name evidence="7" type="primary">pkn1_3</name>
    <name evidence="7" type="ORF">V202x_14860</name>
</gene>
<feature type="repeat" description="WD" evidence="3">
    <location>
        <begin position="530"/>
        <end position="571"/>
    </location>
</feature>
<dbReference type="SMART" id="SM00320">
    <property type="entry name" value="WD40"/>
    <property type="match status" value="13"/>
</dbReference>
<dbReference type="Pfam" id="PF03781">
    <property type="entry name" value="FGE-sulfatase"/>
    <property type="match status" value="1"/>
</dbReference>
<dbReference type="PROSITE" id="PS50294">
    <property type="entry name" value="WD_REPEATS_REGION"/>
    <property type="match status" value="5"/>
</dbReference>
<evidence type="ECO:0000313" key="7">
    <source>
        <dbReference type="EMBL" id="QDU08123.1"/>
    </source>
</evidence>
<keyword evidence="8" id="KW-1185">Reference proteome</keyword>
<reference evidence="7 8" key="1">
    <citation type="submission" date="2019-03" db="EMBL/GenBank/DDBJ databases">
        <title>Deep-cultivation of Planctomycetes and their phenomic and genomic characterization uncovers novel biology.</title>
        <authorList>
            <person name="Wiegand S."/>
            <person name="Jogler M."/>
            <person name="Boedeker C."/>
            <person name="Pinto D."/>
            <person name="Vollmers J."/>
            <person name="Rivas-Marin E."/>
            <person name="Kohn T."/>
            <person name="Peeters S.H."/>
            <person name="Heuer A."/>
            <person name="Rast P."/>
            <person name="Oberbeckmann S."/>
            <person name="Bunk B."/>
            <person name="Jeske O."/>
            <person name="Meyerdierks A."/>
            <person name="Storesund J.E."/>
            <person name="Kallscheuer N."/>
            <person name="Luecker S."/>
            <person name="Lage O.M."/>
            <person name="Pohl T."/>
            <person name="Merkel B.J."/>
            <person name="Hornburger P."/>
            <person name="Mueller R.-W."/>
            <person name="Bruemmer F."/>
            <person name="Labrenz M."/>
            <person name="Spormann A.M."/>
            <person name="Op den Camp H."/>
            <person name="Overmann J."/>
            <person name="Amann R."/>
            <person name="Jetten M.S.M."/>
            <person name="Mascher T."/>
            <person name="Medema M.H."/>
            <person name="Devos D.P."/>
            <person name="Kaster A.-K."/>
            <person name="Ovreas L."/>
            <person name="Rohde M."/>
            <person name="Galperin M.Y."/>
            <person name="Jogler C."/>
        </authorList>
    </citation>
    <scope>NUCLEOTIDE SEQUENCE [LARGE SCALE GENOMIC DNA]</scope>
    <source>
        <strain evidence="7 8">V202</strain>
    </source>
</reference>
<feature type="repeat" description="WD" evidence="3">
    <location>
        <begin position="488"/>
        <end position="529"/>
    </location>
</feature>
<evidence type="ECO:0000313" key="8">
    <source>
        <dbReference type="Proteomes" id="UP000318384"/>
    </source>
</evidence>
<dbReference type="Pfam" id="PF00400">
    <property type="entry name" value="WD40"/>
    <property type="match status" value="8"/>
</dbReference>
<name>A0A517WS96_9PLAN</name>
<dbReference type="Gene3D" id="2.130.10.10">
    <property type="entry name" value="YVTN repeat-like/Quinoprotein amine dehydrogenase"/>
    <property type="match status" value="4"/>
</dbReference>
<feature type="repeat" description="WD" evidence="3">
    <location>
        <begin position="952"/>
        <end position="993"/>
    </location>
</feature>
<dbReference type="InterPro" id="IPR019775">
    <property type="entry name" value="WD40_repeat_CS"/>
</dbReference>